<gene>
    <name evidence="2" type="ORF">FXB38_01975</name>
</gene>
<dbReference type="EMBL" id="VSSR01000005">
    <property type="protein sequence ID" value="TYL87921.1"/>
    <property type="molecule type" value="Genomic_DNA"/>
</dbReference>
<comment type="caution">
    <text evidence="2">The sequence shown here is derived from an EMBL/GenBank/DDBJ whole genome shotgun (WGS) entry which is preliminary data.</text>
</comment>
<dbReference type="PANTHER" id="PTHR12110:SF41">
    <property type="entry name" value="INOSOSE DEHYDRATASE"/>
    <property type="match status" value="1"/>
</dbReference>
<reference evidence="2 3" key="1">
    <citation type="submission" date="2019-08" db="EMBL/GenBank/DDBJ databases">
        <title>Bradyrhizobium hipponensis sp. nov., a rhizobium isolated from a Lupinus angustifolius root nodule in Tunisia.</title>
        <authorList>
            <person name="Off K."/>
            <person name="Rejili M."/>
            <person name="Mars M."/>
            <person name="Brachmann A."/>
            <person name="Marin M."/>
        </authorList>
    </citation>
    <scope>NUCLEOTIDE SEQUENCE [LARGE SCALE GENOMIC DNA]</scope>
    <source>
        <strain evidence="2 3">CTAW11</strain>
    </source>
</reference>
<feature type="domain" description="Xylose isomerase-like TIM barrel" evidence="1">
    <location>
        <begin position="68"/>
        <end position="286"/>
    </location>
</feature>
<dbReference type="InterPro" id="IPR050312">
    <property type="entry name" value="IolE/XylAMocC-like"/>
</dbReference>
<evidence type="ECO:0000259" key="1">
    <source>
        <dbReference type="Pfam" id="PF01261"/>
    </source>
</evidence>
<sequence>MTPTRKCARATRSRCGFPPRRCRCSTRQADNASRSSSYRKRDMTKPIDRLSIQLYSARSITPLEAQIALLSSLGYTMVEPWGGLFNDPETLKRLLDVHGMTAPSAHVGLDRLRGDAVNTARMCKGLGIETIFAPAPPLGEREGGEKEWRGIGRELADIGKAVADEGLKFGWHNHHWEYGRSGSGKTYLECLFEEAPDLVWEADLAWIVRGGGDPVAEIKKHAQRLVACHIKDLAPSGQCVDEDGWADPGHGIMDWPALRAAMTEARVSLFVAEHDKPNDVARFARRALETVTAWT</sequence>
<evidence type="ECO:0000313" key="2">
    <source>
        <dbReference type="EMBL" id="TYL87921.1"/>
    </source>
</evidence>
<organism evidence="2 3">
    <name type="scientific">Bradyrhizobium cytisi</name>
    <dbReference type="NCBI Taxonomy" id="515489"/>
    <lineage>
        <taxon>Bacteria</taxon>
        <taxon>Pseudomonadati</taxon>
        <taxon>Pseudomonadota</taxon>
        <taxon>Alphaproteobacteria</taxon>
        <taxon>Hyphomicrobiales</taxon>
        <taxon>Nitrobacteraceae</taxon>
        <taxon>Bradyrhizobium</taxon>
    </lineage>
</organism>
<dbReference type="Gene3D" id="3.20.20.150">
    <property type="entry name" value="Divalent-metal-dependent TIM barrel enzymes"/>
    <property type="match status" value="1"/>
</dbReference>
<dbReference type="Proteomes" id="UP000324853">
    <property type="component" value="Unassembled WGS sequence"/>
</dbReference>
<dbReference type="InterPro" id="IPR036237">
    <property type="entry name" value="Xyl_isomerase-like_sf"/>
</dbReference>
<dbReference type="GO" id="GO:0016853">
    <property type="term" value="F:isomerase activity"/>
    <property type="evidence" value="ECO:0007669"/>
    <property type="project" value="UniProtKB-KW"/>
</dbReference>
<name>A0A5S4X1V5_9BRAD</name>
<proteinExistence type="predicted"/>
<evidence type="ECO:0000313" key="3">
    <source>
        <dbReference type="Proteomes" id="UP000324853"/>
    </source>
</evidence>
<dbReference type="SUPFAM" id="SSF51658">
    <property type="entry name" value="Xylose isomerase-like"/>
    <property type="match status" value="1"/>
</dbReference>
<keyword evidence="3" id="KW-1185">Reference proteome</keyword>
<keyword evidence="2" id="KW-0413">Isomerase</keyword>
<accession>A0A5S4X1V5</accession>
<dbReference type="OrthoDB" id="9798407at2"/>
<protein>
    <submittedName>
        <fullName evidence="2">Sugar phosphate isomerase/epimerase</fullName>
    </submittedName>
</protein>
<dbReference type="PANTHER" id="PTHR12110">
    <property type="entry name" value="HYDROXYPYRUVATE ISOMERASE"/>
    <property type="match status" value="1"/>
</dbReference>
<dbReference type="AlphaFoldDB" id="A0A5S4X1V5"/>
<dbReference type="Pfam" id="PF01261">
    <property type="entry name" value="AP_endonuc_2"/>
    <property type="match status" value="1"/>
</dbReference>
<dbReference type="InterPro" id="IPR013022">
    <property type="entry name" value="Xyl_isomerase-like_TIM-brl"/>
</dbReference>